<sequence length="66" mass="7520">MDETRRIVDSLPEDAQGWDELRLKAFVDQICESATQPAFSKLDRDRLVARLYGLGGAVRARESLRQ</sequence>
<reference evidence="1" key="1">
    <citation type="submission" date="2020-07" db="EMBL/GenBank/DDBJ databases">
        <title>Huge and variable diversity of episymbiotic CPR bacteria and DPANN archaea in groundwater ecosystems.</title>
        <authorList>
            <person name="He C.Y."/>
            <person name="Keren R."/>
            <person name="Whittaker M."/>
            <person name="Farag I.F."/>
            <person name="Doudna J."/>
            <person name="Cate J.H.D."/>
            <person name="Banfield J.F."/>
        </authorList>
    </citation>
    <scope>NUCLEOTIDE SEQUENCE</scope>
    <source>
        <strain evidence="1">NC_groundwater_17_Pr7_B-0.1um_64_12</strain>
    </source>
</reference>
<name>A0A931LTV2_FIMGI</name>
<dbReference type="Proteomes" id="UP000727962">
    <property type="component" value="Unassembled WGS sequence"/>
</dbReference>
<gene>
    <name evidence="1" type="ORF">HYR64_09095</name>
</gene>
<evidence type="ECO:0000313" key="2">
    <source>
        <dbReference type="Proteomes" id="UP000727962"/>
    </source>
</evidence>
<dbReference type="EMBL" id="JACOSL010000057">
    <property type="protein sequence ID" value="MBI1757247.1"/>
    <property type="molecule type" value="Genomic_DNA"/>
</dbReference>
<protein>
    <submittedName>
        <fullName evidence="1">Uncharacterized protein</fullName>
    </submittedName>
</protein>
<comment type="caution">
    <text evidence="1">The sequence shown here is derived from an EMBL/GenBank/DDBJ whole genome shotgun (WGS) entry which is preliminary data.</text>
</comment>
<proteinExistence type="predicted"/>
<evidence type="ECO:0000313" key="1">
    <source>
        <dbReference type="EMBL" id="MBI1757247.1"/>
    </source>
</evidence>
<accession>A0A931LTV2</accession>
<dbReference type="AlphaFoldDB" id="A0A931LTV2"/>
<organism evidence="1 2">
    <name type="scientific">Fimbriimonas ginsengisoli</name>
    <dbReference type="NCBI Taxonomy" id="1005039"/>
    <lineage>
        <taxon>Bacteria</taxon>
        <taxon>Bacillati</taxon>
        <taxon>Armatimonadota</taxon>
        <taxon>Fimbriimonadia</taxon>
        <taxon>Fimbriimonadales</taxon>
        <taxon>Fimbriimonadaceae</taxon>
        <taxon>Fimbriimonas</taxon>
    </lineage>
</organism>